<proteinExistence type="predicted"/>
<dbReference type="GO" id="GO:0016829">
    <property type="term" value="F:lyase activity"/>
    <property type="evidence" value="ECO:0007669"/>
    <property type="project" value="UniProtKB-KW"/>
</dbReference>
<dbReference type="AlphaFoldDB" id="K8XWY4"/>
<reference evidence="1 2" key="1">
    <citation type="journal article" date="2013" name="Genome Announc.">
        <title>Draft Genome Sequence of Rhodococcus opacus Strain M213 Shows a Diverse Catabolic Potential.</title>
        <authorList>
            <person name="Pathak A."/>
            <person name="Green S.J."/>
            <person name="Ogram A."/>
            <person name="Chauhan A."/>
        </authorList>
    </citation>
    <scope>NUCLEOTIDE SEQUENCE [LARGE SCALE GENOMIC DNA]</scope>
    <source>
        <strain evidence="1 2">M213</strain>
    </source>
</reference>
<evidence type="ECO:0000313" key="2">
    <source>
        <dbReference type="Proteomes" id="UP000005951"/>
    </source>
</evidence>
<dbReference type="EMBL" id="AJYC02000050">
    <property type="protein sequence ID" value="EKT81680.1"/>
    <property type="molecule type" value="Genomic_DNA"/>
</dbReference>
<sequence length="40" mass="3903">MASQAAGLPGPIDGPTLTSADDALADALTVTRTMGMSGKL</sequence>
<dbReference type="RefSeq" id="WP_005257386.1">
    <property type="nucleotide sequence ID" value="NZ_AJYC02000050.1"/>
</dbReference>
<evidence type="ECO:0000313" key="1">
    <source>
        <dbReference type="EMBL" id="EKT81680.1"/>
    </source>
</evidence>
<comment type="caution">
    <text evidence="1">The sequence shown here is derived from an EMBL/GenBank/DDBJ whole genome shotgun (WGS) entry which is preliminary data.</text>
</comment>
<accession>K8XWY4</accession>
<dbReference type="Proteomes" id="UP000005951">
    <property type="component" value="Unassembled WGS sequence"/>
</dbReference>
<name>K8XWY4_RHOOP</name>
<keyword evidence="1" id="KW-0456">Lyase</keyword>
<gene>
    <name evidence="1" type="ORF">WSS_A15959</name>
</gene>
<protein>
    <submittedName>
        <fullName evidence="1">Citrate lyase subunit beta</fullName>
    </submittedName>
</protein>
<organism evidence="1 2">
    <name type="scientific">Rhodococcus opacus M213</name>
    <dbReference type="NCBI Taxonomy" id="1129896"/>
    <lineage>
        <taxon>Bacteria</taxon>
        <taxon>Bacillati</taxon>
        <taxon>Actinomycetota</taxon>
        <taxon>Actinomycetes</taxon>
        <taxon>Mycobacteriales</taxon>
        <taxon>Nocardiaceae</taxon>
        <taxon>Rhodococcus</taxon>
    </lineage>
</organism>